<evidence type="ECO:0000313" key="3">
    <source>
        <dbReference type="Proteomes" id="UP000565078"/>
    </source>
</evidence>
<dbReference type="Pfam" id="PF04307">
    <property type="entry name" value="YdjM"/>
    <property type="match status" value="1"/>
</dbReference>
<gene>
    <name evidence="2" type="ORF">HA254_05385</name>
</gene>
<dbReference type="InterPro" id="IPR007404">
    <property type="entry name" value="YdjM-like"/>
</dbReference>
<evidence type="ECO:0000313" key="2">
    <source>
        <dbReference type="EMBL" id="HIH10070.1"/>
    </source>
</evidence>
<dbReference type="EMBL" id="DUGC01000084">
    <property type="protein sequence ID" value="HIH10070.1"/>
    <property type="molecule type" value="Genomic_DNA"/>
</dbReference>
<accession>A0A7J4IYZ9</accession>
<sequence length="176" mass="19289">MPFTLFHGLLAFFIVAAFTSDNRLKILALAAGLLPDLDGIAILSDYNLFMALHHELLHPPVYGIIFAAIAAFALHRIAIMDWKQSFAVFAFAYMLHPVTDVILTDWPVKLLWPLSSTQYADIFAISFEMRMAANLLLGGVLLVFSVQELHLFATIAKAGKAGKPAVYGASAQGRLI</sequence>
<keyword evidence="1" id="KW-0812">Transmembrane</keyword>
<organism evidence="2 3">
    <name type="scientific">Candidatus Iainarchaeum sp</name>
    <dbReference type="NCBI Taxonomy" id="3101447"/>
    <lineage>
        <taxon>Archaea</taxon>
        <taxon>Candidatus Iainarchaeota</taxon>
        <taxon>Candidatus Iainarchaeia</taxon>
        <taxon>Candidatus Iainarchaeales</taxon>
        <taxon>Candidatus Iainarchaeaceae</taxon>
        <taxon>Candidatus Iainarchaeum</taxon>
    </lineage>
</organism>
<reference evidence="3" key="1">
    <citation type="journal article" date="2020" name="bioRxiv">
        <title>A rank-normalized archaeal taxonomy based on genome phylogeny resolves widespread incomplete and uneven classifications.</title>
        <authorList>
            <person name="Rinke C."/>
            <person name="Chuvochina M."/>
            <person name="Mussig A.J."/>
            <person name="Chaumeil P.-A."/>
            <person name="Waite D.W."/>
            <person name="Whitman W.B."/>
            <person name="Parks D.H."/>
            <person name="Hugenholtz P."/>
        </authorList>
    </citation>
    <scope>NUCLEOTIDE SEQUENCE [LARGE SCALE GENOMIC DNA]</scope>
</reference>
<proteinExistence type="predicted"/>
<evidence type="ECO:0008006" key="4">
    <source>
        <dbReference type="Google" id="ProtNLM"/>
    </source>
</evidence>
<dbReference type="AlphaFoldDB" id="A0A7J4IYZ9"/>
<feature type="transmembrane region" description="Helical" evidence="1">
    <location>
        <begin position="86"/>
        <end position="103"/>
    </location>
</feature>
<protein>
    <recommendedName>
        <fullName evidence="4">Metal-dependent hydrolase</fullName>
    </recommendedName>
</protein>
<feature type="transmembrane region" description="Helical" evidence="1">
    <location>
        <begin position="123"/>
        <end position="144"/>
    </location>
</feature>
<comment type="caution">
    <text evidence="2">The sequence shown here is derived from an EMBL/GenBank/DDBJ whole genome shotgun (WGS) entry which is preliminary data.</text>
</comment>
<evidence type="ECO:0000256" key="1">
    <source>
        <dbReference type="SAM" id="Phobius"/>
    </source>
</evidence>
<keyword evidence="1" id="KW-1133">Transmembrane helix</keyword>
<keyword evidence="1" id="KW-0472">Membrane</keyword>
<name>A0A7J4IYZ9_9ARCH</name>
<feature type="transmembrane region" description="Helical" evidence="1">
    <location>
        <begin position="56"/>
        <end position="74"/>
    </location>
</feature>
<dbReference type="Proteomes" id="UP000565078">
    <property type="component" value="Unassembled WGS sequence"/>
</dbReference>